<evidence type="ECO:0000256" key="4">
    <source>
        <dbReference type="SAM" id="MobiDB-lite"/>
    </source>
</evidence>
<dbReference type="Gene3D" id="1.25.40.20">
    <property type="entry name" value="Ankyrin repeat-containing domain"/>
    <property type="match status" value="7"/>
</dbReference>
<feature type="repeat" description="ANK" evidence="3">
    <location>
        <begin position="190"/>
        <end position="222"/>
    </location>
</feature>
<dbReference type="SMART" id="SM00248">
    <property type="entry name" value="ANK"/>
    <property type="match status" value="17"/>
</dbReference>
<dbReference type="PANTHER" id="PTHR24178">
    <property type="entry name" value="MOLTING PROTEIN MLT-4"/>
    <property type="match status" value="1"/>
</dbReference>
<dbReference type="InterPro" id="IPR002110">
    <property type="entry name" value="Ankyrin_rpt"/>
</dbReference>
<dbReference type="PROSITE" id="PS50297">
    <property type="entry name" value="ANK_REP_REGION"/>
    <property type="match status" value="6"/>
</dbReference>
<feature type="repeat" description="ANK" evidence="3">
    <location>
        <begin position="107"/>
        <end position="139"/>
    </location>
</feature>
<feature type="region of interest" description="Disordered" evidence="4">
    <location>
        <begin position="999"/>
        <end position="1032"/>
    </location>
</feature>
<organism evidence="5 6">
    <name type="scientific">Penicillium brevicompactum</name>
    <dbReference type="NCBI Taxonomy" id="5074"/>
    <lineage>
        <taxon>Eukaryota</taxon>
        <taxon>Fungi</taxon>
        <taxon>Dikarya</taxon>
        <taxon>Ascomycota</taxon>
        <taxon>Pezizomycotina</taxon>
        <taxon>Eurotiomycetes</taxon>
        <taxon>Eurotiomycetidae</taxon>
        <taxon>Eurotiales</taxon>
        <taxon>Aspergillaceae</taxon>
        <taxon>Penicillium</taxon>
    </lineage>
</organism>
<evidence type="ECO:0000256" key="3">
    <source>
        <dbReference type="PROSITE-ProRule" id="PRU00023"/>
    </source>
</evidence>
<reference evidence="5" key="1">
    <citation type="submission" date="2022-12" db="EMBL/GenBank/DDBJ databases">
        <authorList>
            <person name="Petersen C."/>
        </authorList>
    </citation>
    <scope>NUCLEOTIDE SEQUENCE</scope>
    <source>
        <strain evidence="5">IBT 35675</strain>
    </source>
</reference>
<evidence type="ECO:0000313" key="6">
    <source>
        <dbReference type="Proteomes" id="UP001148299"/>
    </source>
</evidence>
<feature type="repeat" description="ANK" evidence="3">
    <location>
        <begin position="392"/>
        <end position="424"/>
    </location>
</feature>
<dbReference type="AlphaFoldDB" id="A0A9W9QVQ2"/>
<evidence type="ECO:0000256" key="1">
    <source>
        <dbReference type="ARBA" id="ARBA00022737"/>
    </source>
</evidence>
<comment type="caution">
    <text evidence="5">The sequence shown here is derived from an EMBL/GenBank/DDBJ whole genome shotgun (WGS) entry which is preliminary data.</text>
</comment>
<name>A0A9W9QVQ2_PENBR</name>
<feature type="repeat" description="ANK" evidence="3">
    <location>
        <begin position="324"/>
        <end position="356"/>
    </location>
</feature>
<dbReference type="InterPro" id="IPR036770">
    <property type="entry name" value="Ankyrin_rpt-contain_sf"/>
</dbReference>
<sequence length="1032" mass="114407">MMNHFSPPASLMPKYPTLPNPTSSKHPNSYLYLDRSTSIAGLKANNLRVQDVMRPLYAYLRLDEAIKTAIGNGWPDTVKELLSQPRSTPKPPPEDQSPNPEADDDSNTETALMLACRLGHSDIVEILLEWMSQCSSQDQLGELPGSWTDTAAVDGEGNTALHLAATEGHDQIVEILLQNNRELLEKTNEKEITALQLACESGKSSVVQLLLDNNANSSMSDDDDNMPIHEASWLGHLDIVKALLHANMEHLEKKNIGGNTAFLNAAQRGHPELLRYLLSVEADQFVSNKIKNTALHLASSADKENLDVVKILLEKASLEAKNIDGRTPLLSACRNGNTGIVQLLLESGASSKIKDTLNEDTVLHLAACSGNLECFKGLYERLPEYLNEGNGYGARPLHLACQFGHASIASFLLDKDADPRVKDDDNEDTPLHLAVSAKKIDVVEILVKRDKELLNLKNAKGETALLVAGSGSLIEIVNYLLENEADIYSVDSAGENILHNAVRESRIDLVEVLLKRNMEIRPSHKERTPLHHACFNNQHELVSKFLDHLNKDSSKKRKALSHKDNWGDSPLSDAASDGDVHIVLQFLKDPVYFSQDSLNYLATDKLWFSDEREREKVNELLTSELESVKPRSENGSDVSSQSTSRVTEYGTMGIDESLTQICYWAILNQQLGLMKACVERAEALNYNLTLQKESPTWLHVFAIGCDGDPKDPFNHIPLGLVPRDSRGGLDPDHQGVTPLHIAVKHARVEMVKSFLSPTPSTAANLLKGILQQTLDERKETTISLATAGEKPEHREITKLLWQEIKRCTEMIKPSKGDLDEQIALALELAARFEPPREEVELKALFDQIEHNNNIETDVLSLAIYHKLPKVVWWLLSNGAYINERNIKNGNSMLDTLSKNSADDKRCQAIKALLENPPPLNKSGTRGGDSLLPEIESSPDDYKEFPQGTIVDFSHAEGSTEITFQLKRRPLTEIIHKSGPQGIMDSGDVSYDVFFRSTEDATADGNEPEIPMAKRSHPGDQRKAVSHAHFLLG</sequence>
<dbReference type="PRINTS" id="PR01415">
    <property type="entry name" value="ANKYRIN"/>
</dbReference>
<dbReference type="PROSITE" id="PS50088">
    <property type="entry name" value="ANK_REPEAT"/>
    <property type="match status" value="10"/>
</dbReference>
<evidence type="ECO:0000256" key="2">
    <source>
        <dbReference type="ARBA" id="ARBA00023043"/>
    </source>
</evidence>
<feature type="repeat" description="ANK" evidence="3">
    <location>
        <begin position="734"/>
        <end position="756"/>
    </location>
</feature>
<feature type="repeat" description="ANK" evidence="3">
    <location>
        <begin position="426"/>
        <end position="458"/>
    </location>
</feature>
<feature type="region of interest" description="Disordered" evidence="4">
    <location>
        <begin position="79"/>
        <end position="107"/>
    </location>
</feature>
<dbReference type="Pfam" id="PF00023">
    <property type="entry name" value="Ank"/>
    <property type="match status" value="3"/>
</dbReference>
<dbReference type="SUPFAM" id="SSF48403">
    <property type="entry name" value="Ankyrin repeat"/>
    <property type="match status" value="3"/>
</dbReference>
<proteinExistence type="predicted"/>
<feature type="repeat" description="ANK" evidence="3">
    <location>
        <begin position="257"/>
        <end position="289"/>
    </location>
</feature>
<evidence type="ECO:0000313" key="5">
    <source>
        <dbReference type="EMBL" id="KAJ5341948.1"/>
    </source>
</evidence>
<feature type="repeat" description="ANK" evidence="3">
    <location>
        <begin position="156"/>
        <end position="188"/>
    </location>
</feature>
<keyword evidence="6" id="KW-1185">Reference proteome</keyword>
<gene>
    <name evidence="5" type="ORF">N7541_011072</name>
</gene>
<dbReference type="EMBL" id="JAPZBR010000008">
    <property type="protein sequence ID" value="KAJ5341948.1"/>
    <property type="molecule type" value="Genomic_DNA"/>
</dbReference>
<feature type="region of interest" description="Disordered" evidence="4">
    <location>
        <begin position="1"/>
        <end position="29"/>
    </location>
</feature>
<accession>A0A9W9QVQ2</accession>
<feature type="region of interest" description="Disordered" evidence="4">
    <location>
        <begin position="914"/>
        <end position="937"/>
    </location>
</feature>
<protein>
    <submittedName>
        <fullName evidence="5">Uncharacterized protein</fullName>
    </submittedName>
</protein>
<dbReference type="PANTHER" id="PTHR24178:SF41">
    <property type="entry name" value="ANKYRIN-2 ISOFORM X1"/>
    <property type="match status" value="1"/>
</dbReference>
<feature type="repeat" description="ANK" evidence="3">
    <location>
        <begin position="493"/>
        <end position="525"/>
    </location>
</feature>
<feature type="compositionally biased region" description="Polar residues" evidence="4">
    <location>
        <begin position="635"/>
        <end position="644"/>
    </location>
</feature>
<feature type="region of interest" description="Disordered" evidence="4">
    <location>
        <begin position="625"/>
        <end position="644"/>
    </location>
</feature>
<dbReference type="Pfam" id="PF12796">
    <property type="entry name" value="Ank_2"/>
    <property type="match status" value="4"/>
</dbReference>
<reference evidence="5" key="2">
    <citation type="journal article" date="2023" name="IMA Fungus">
        <title>Comparative genomic study of the Penicillium genus elucidates a diverse pangenome and 15 lateral gene transfer events.</title>
        <authorList>
            <person name="Petersen C."/>
            <person name="Sorensen T."/>
            <person name="Nielsen M.R."/>
            <person name="Sondergaard T.E."/>
            <person name="Sorensen J.L."/>
            <person name="Fitzpatrick D.A."/>
            <person name="Frisvad J.C."/>
            <person name="Nielsen K.L."/>
        </authorList>
    </citation>
    <scope>NUCLEOTIDE SEQUENCE</scope>
    <source>
        <strain evidence="5">IBT 35675</strain>
    </source>
</reference>
<dbReference type="Proteomes" id="UP001148299">
    <property type="component" value="Unassembled WGS sequence"/>
</dbReference>
<keyword evidence="1" id="KW-0677">Repeat</keyword>
<feature type="repeat" description="ANK" evidence="3">
    <location>
        <begin position="460"/>
        <end position="492"/>
    </location>
</feature>
<keyword evidence="2 3" id="KW-0040">ANK repeat</keyword>